<dbReference type="PRINTS" id="PR00339">
    <property type="entry name" value="PCNACYCLIN"/>
</dbReference>
<feature type="domain" description="Proliferating cell nuclear antigen PCNA C-terminal" evidence="4">
    <location>
        <begin position="163"/>
        <end position="287"/>
    </location>
</feature>
<name>A0A6C0BYG6_9ZZZZ</name>
<dbReference type="Pfam" id="PF00705">
    <property type="entry name" value="PCNA_N"/>
    <property type="match status" value="1"/>
</dbReference>
<reference evidence="5" key="1">
    <citation type="journal article" date="2020" name="Nature">
        <title>Giant virus diversity and host interactions through global metagenomics.</title>
        <authorList>
            <person name="Schulz F."/>
            <person name="Roux S."/>
            <person name="Paez-Espino D."/>
            <person name="Jungbluth S."/>
            <person name="Walsh D.A."/>
            <person name="Denef V.J."/>
            <person name="McMahon K.D."/>
            <person name="Konstantinidis K.T."/>
            <person name="Eloe-Fadrosh E.A."/>
            <person name="Kyrpides N.C."/>
            <person name="Woyke T."/>
        </authorList>
    </citation>
    <scope>NUCLEOTIDE SEQUENCE</scope>
    <source>
        <strain evidence="5">GVMAG-M-3300020166-18</strain>
    </source>
</reference>
<dbReference type="InterPro" id="IPR022649">
    <property type="entry name" value="Pr_cel_nuc_antig_C"/>
</dbReference>
<keyword evidence="2" id="KW-0238">DNA-binding</keyword>
<dbReference type="NCBIfam" id="TIGR00590">
    <property type="entry name" value="pcna"/>
    <property type="match status" value="1"/>
</dbReference>
<proteinExistence type="inferred from homology"/>
<dbReference type="InterPro" id="IPR046938">
    <property type="entry name" value="DNA_clamp_sf"/>
</dbReference>
<dbReference type="PANTHER" id="PTHR11352">
    <property type="entry name" value="PROLIFERATING CELL NUCLEAR ANTIGEN"/>
    <property type="match status" value="1"/>
</dbReference>
<evidence type="ECO:0000256" key="2">
    <source>
        <dbReference type="ARBA" id="ARBA00023125"/>
    </source>
</evidence>
<feature type="domain" description="Proliferating cell nuclear antigen PCNA N-terminal" evidence="3">
    <location>
        <begin position="33"/>
        <end position="157"/>
    </location>
</feature>
<dbReference type="AlphaFoldDB" id="A0A6C0BYG6"/>
<evidence type="ECO:0000256" key="1">
    <source>
        <dbReference type="ARBA" id="ARBA00010462"/>
    </source>
</evidence>
<evidence type="ECO:0000259" key="3">
    <source>
        <dbReference type="Pfam" id="PF00705"/>
    </source>
</evidence>
<evidence type="ECO:0000259" key="4">
    <source>
        <dbReference type="Pfam" id="PF02747"/>
    </source>
</evidence>
<dbReference type="Gene3D" id="3.70.10.10">
    <property type="match status" value="1"/>
</dbReference>
<dbReference type="GO" id="GO:0006275">
    <property type="term" value="P:regulation of DNA replication"/>
    <property type="evidence" value="ECO:0007669"/>
    <property type="project" value="InterPro"/>
</dbReference>
<dbReference type="EMBL" id="MN739271">
    <property type="protein sequence ID" value="QHS96604.1"/>
    <property type="molecule type" value="Genomic_DNA"/>
</dbReference>
<dbReference type="GO" id="GO:0030337">
    <property type="term" value="F:DNA polymerase processivity factor activity"/>
    <property type="evidence" value="ECO:0007669"/>
    <property type="project" value="InterPro"/>
</dbReference>
<dbReference type="GO" id="GO:0019985">
    <property type="term" value="P:translesion synthesis"/>
    <property type="evidence" value="ECO:0007669"/>
    <property type="project" value="TreeGrafter"/>
</dbReference>
<dbReference type="GO" id="GO:0003677">
    <property type="term" value="F:DNA binding"/>
    <property type="evidence" value="ECO:0007669"/>
    <property type="project" value="UniProtKB-KW"/>
</dbReference>
<dbReference type="GO" id="GO:0006272">
    <property type="term" value="P:leading strand elongation"/>
    <property type="evidence" value="ECO:0007669"/>
    <property type="project" value="TreeGrafter"/>
</dbReference>
<accession>A0A6C0BYG6</accession>
<dbReference type="InterPro" id="IPR022648">
    <property type="entry name" value="Pr_cel_nuc_antig_N"/>
</dbReference>
<evidence type="ECO:0000313" key="5">
    <source>
        <dbReference type="EMBL" id="QHS96604.1"/>
    </source>
</evidence>
<dbReference type="CDD" id="cd00577">
    <property type="entry name" value="PCNA"/>
    <property type="match status" value="1"/>
</dbReference>
<evidence type="ECO:0008006" key="6">
    <source>
        <dbReference type="Google" id="ProtNLM"/>
    </source>
</evidence>
<comment type="similarity">
    <text evidence="1">Belongs to the PCNA family.</text>
</comment>
<dbReference type="GO" id="GO:0006298">
    <property type="term" value="P:mismatch repair"/>
    <property type="evidence" value="ECO:0007669"/>
    <property type="project" value="TreeGrafter"/>
</dbReference>
<dbReference type="Pfam" id="PF02747">
    <property type="entry name" value="PCNA_C"/>
    <property type="match status" value="1"/>
</dbReference>
<protein>
    <recommendedName>
        <fullName evidence="6">Proliferating cell nuclear antigen PCNA N-terminal domain-containing protein</fullName>
    </recommendedName>
</protein>
<organism evidence="5">
    <name type="scientific">viral metagenome</name>
    <dbReference type="NCBI Taxonomy" id="1070528"/>
    <lineage>
        <taxon>unclassified sequences</taxon>
        <taxon>metagenomes</taxon>
        <taxon>organismal metagenomes</taxon>
    </lineage>
</organism>
<sequence length="292" mass="33149">MVIKYLIMRLLFKETSRNKYTYMGDNPGNVLTIRTVQIAPFRTLMTALKDILQETNIIFQKKGIKIINMDKSHTILVHLFLNGCNFEEFECKHDKIVIGVNMLHLFKLINSIENTDTLTIYIENGNYNDGVVSELGLKFENGDIKQCKTHSLRLIEPDTEELKIPDVKYSSIINMPSGDFQKIVRDMLGISEKIEIKSVANEMIFKCIGQFASSETRRAETENSMKFTQQDDASAVIQGEFSLKNLGCFIKCTNLCNQIEIYLANDLPLIVKYNVASLGDIQLCLAPLPSSQ</sequence>
<dbReference type="SUPFAM" id="SSF55979">
    <property type="entry name" value="DNA clamp"/>
    <property type="match status" value="2"/>
</dbReference>
<dbReference type="InterPro" id="IPR000730">
    <property type="entry name" value="Pr_cel_nuc_antig"/>
</dbReference>
<dbReference type="PANTHER" id="PTHR11352:SF0">
    <property type="entry name" value="PROLIFERATING CELL NUCLEAR ANTIGEN"/>
    <property type="match status" value="1"/>
</dbReference>
<dbReference type="GO" id="GO:0043626">
    <property type="term" value="C:PCNA complex"/>
    <property type="evidence" value="ECO:0007669"/>
    <property type="project" value="TreeGrafter"/>
</dbReference>